<keyword evidence="1" id="KW-0175">Coiled coil</keyword>
<evidence type="ECO:0000256" key="2">
    <source>
        <dbReference type="SAM" id="MobiDB-lite"/>
    </source>
</evidence>
<dbReference type="GO" id="GO:0051276">
    <property type="term" value="P:chromosome organization"/>
    <property type="evidence" value="ECO:0007669"/>
    <property type="project" value="InterPro"/>
</dbReference>
<keyword evidence="4" id="KW-1185">Reference proteome</keyword>
<dbReference type="InterPro" id="IPR036277">
    <property type="entry name" value="SMC_hinge_sf"/>
</dbReference>
<sequence>MSKDGYPSLVSQDQPNSSPMFQGSSPRVQGSSPMVQGSFPMAQGSFPMVQGSFPMAQGSVPTAQASVPMVQGSVPMVQGSFPMAQGSSPMIIPKEEMQNGTNQQAEMAVCLSKKLQNELQAMGLKVKQHEDNCKFLKGEMNKLDDMILDMHVALGKYHMTSVSMQDNEDYSHDRSEDEVVEHVLKHEKSAAAIFHQLLAHHGTQVSSLPVTKDVLGTVATLCRVDDDNLSWLLAEFLGRETMLALVSKTLDGVKVLETYDKDGLINTSSGIHGLGASIGRQLDNRYLVICLEHLRPFTGHFIVDDPQRRLDLRKPKLPNGETPPGFIGFAVNLISLDNAKLFCVTSTGHGLRETLFYNLFSSLQVYKTREDMLNAIPLINNGAVSLDGGMMKRSGIFSLGNRENVDVKFPKNFRRLNLPENYFEIENQIKEMNWKKERVVDDMRREQELLDRTKIIFDSKKQEFVKFLAESSTFMSQNHLQTARHS</sequence>
<protein>
    <submittedName>
        <fullName evidence="3">Viral or transposable element protein</fullName>
    </submittedName>
</protein>
<proteinExistence type="predicted"/>
<comment type="caution">
    <text evidence="3">The sequence shown here is derived from an EMBL/GenBank/DDBJ whole genome shotgun (WGS) entry which is preliminary data.</text>
</comment>
<dbReference type="EMBL" id="BAABME010001619">
    <property type="protein sequence ID" value="GAA0150594.1"/>
    <property type="molecule type" value="Genomic_DNA"/>
</dbReference>
<feature type="compositionally biased region" description="Polar residues" evidence="2">
    <location>
        <begin position="9"/>
        <end position="35"/>
    </location>
</feature>
<name>A0AAV3PG13_LITER</name>
<evidence type="ECO:0000313" key="4">
    <source>
        <dbReference type="Proteomes" id="UP001454036"/>
    </source>
</evidence>
<gene>
    <name evidence="3" type="ORF">LIER_09508</name>
</gene>
<dbReference type="AlphaFoldDB" id="A0AAV3PG13"/>
<dbReference type="GO" id="GO:0005524">
    <property type="term" value="F:ATP binding"/>
    <property type="evidence" value="ECO:0007669"/>
    <property type="project" value="InterPro"/>
</dbReference>
<dbReference type="PANTHER" id="PTHR33566:SF6">
    <property type="entry name" value="PROTEIN DEFECTIVE IN MERISTEM SILENCING 3"/>
    <property type="match status" value="1"/>
</dbReference>
<organism evidence="3 4">
    <name type="scientific">Lithospermum erythrorhizon</name>
    <name type="common">Purple gromwell</name>
    <name type="synonym">Lithospermum officinale var. erythrorhizon</name>
    <dbReference type="NCBI Taxonomy" id="34254"/>
    <lineage>
        <taxon>Eukaryota</taxon>
        <taxon>Viridiplantae</taxon>
        <taxon>Streptophyta</taxon>
        <taxon>Embryophyta</taxon>
        <taxon>Tracheophyta</taxon>
        <taxon>Spermatophyta</taxon>
        <taxon>Magnoliopsida</taxon>
        <taxon>eudicotyledons</taxon>
        <taxon>Gunneridae</taxon>
        <taxon>Pentapetalae</taxon>
        <taxon>asterids</taxon>
        <taxon>lamiids</taxon>
        <taxon>Boraginales</taxon>
        <taxon>Boraginaceae</taxon>
        <taxon>Boraginoideae</taxon>
        <taxon>Lithospermeae</taxon>
        <taxon>Lithospermum</taxon>
    </lineage>
</organism>
<evidence type="ECO:0000313" key="3">
    <source>
        <dbReference type="EMBL" id="GAA0150594.1"/>
    </source>
</evidence>
<feature type="coiled-coil region" evidence="1">
    <location>
        <begin position="112"/>
        <end position="146"/>
    </location>
</feature>
<feature type="region of interest" description="Disordered" evidence="2">
    <location>
        <begin position="1"/>
        <end position="36"/>
    </location>
</feature>
<evidence type="ECO:0000256" key="1">
    <source>
        <dbReference type="SAM" id="Coils"/>
    </source>
</evidence>
<dbReference type="Proteomes" id="UP001454036">
    <property type="component" value="Unassembled WGS sequence"/>
</dbReference>
<reference evidence="3 4" key="1">
    <citation type="submission" date="2024-01" db="EMBL/GenBank/DDBJ databases">
        <title>The complete chloroplast genome sequence of Lithospermum erythrorhizon: insights into the phylogenetic relationship among Boraginaceae species and the maternal lineages of purple gromwells.</title>
        <authorList>
            <person name="Okada T."/>
            <person name="Watanabe K."/>
        </authorList>
    </citation>
    <scope>NUCLEOTIDE SEQUENCE [LARGE SCALE GENOMIC DNA]</scope>
</reference>
<dbReference type="PANTHER" id="PTHR33566">
    <property type="entry name" value="EN/SPM-LIKE TRANSPOSON-RELATED"/>
    <property type="match status" value="1"/>
</dbReference>
<accession>A0AAV3PG13</accession>
<dbReference type="GO" id="GO:0005694">
    <property type="term" value="C:chromosome"/>
    <property type="evidence" value="ECO:0007669"/>
    <property type="project" value="InterPro"/>
</dbReference>
<dbReference type="SUPFAM" id="SSF75553">
    <property type="entry name" value="Smc hinge domain"/>
    <property type="match status" value="1"/>
</dbReference>